<dbReference type="SMART" id="SM00283">
    <property type="entry name" value="MA"/>
    <property type="match status" value="1"/>
</dbReference>
<proteinExistence type="inferred from homology"/>
<evidence type="ECO:0000256" key="2">
    <source>
        <dbReference type="ARBA" id="ARBA00029447"/>
    </source>
</evidence>
<evidence type="ECO:0000256" key="1">
    <source>
        <dbReference type="ARBA" id="ARBA00023224"/>
    </source>
</evidence>
<dbReference type="PANTHER" id="PTHR32089">
    <property type="entry name" value="METHYL-ACCEPTING CHEMOTAXIS PROTEIN MCPB"/>
    <property type="match status" value="1"/>
</dbReference>
<evidence type="ECO:0000256" key="3">
    <source>
        <dbReference type="PROSITE-ProRule" id="PRU00284"/>
    </source>
</evidence>
<dbReference type="PRINTS" id="PR00260">
    <property type="entry name" value="CHEMTRNSDUCR"/>
</dbReference>
<dbReference type="SUPFAM" id="SSF58104">
    <property type="entry name" value="Methyl-accepting chemotaxis protein (MCP) signaling domain"/>
    <property type="match status" value="1"/>
</dbReference>
<reference evidence="6" key="1">
    <citation type="journal article" date="2019" name="Int. J. Syst. Evol. Microbiol.">
        <title>The Global Catalogue of Microorganisms (GCM) 10K type strain sequencing project: providing services to taxonomists for standard genome sequencing and annotation.</title>
        <authorList>
            <consortium name="The Broad Institute Genomics Platform"/>
            <consortium name="The Broad Institute Genome Sequencing Center for Infectious Disease"/>
            <person name="Wu L."/>
            <person name="Ma J."/>
        </authorList>
    </citation>
    <scope>NUCLEOTIDE SEQUENCE [LARGE SCALE GENOMIC DNA]</scope>
    <source>
        <strain evidence="6">NBRC 107710</strain>
    </source>
</reference>
<gene>
    <name evidence="5" type="ORF">GCM10007884_33920</name>
</gene>
<dbReference type="InterPro" id="IPR004090">
    <property type="entry name" value="Chemotax_Me-accpt_rcpt"/>
</dbReference>
<feature type="domain" description="Methyl-accepting transducer" evidence="4">
    <location>
        <begin position="52"/>
        <end position="288"/>
    </location>
</feature>
<name>A0ABQ6D4Y7_9HYPH</name>
<keyword evidence="6" id="KW-1185">Reference proteome</keyword>
<organism evidence="5 6">
    <name type="scientific">Methylobacterium brachythecii</name>
    <dbReference type="NCBI Taxonomy" id="1176177"/>
    <lineage>
        <taxon>Bacteria</taxon>
        <taxon>Pseudomonadati</taxon>
        <taxon>Pseudomonadota</taxon>
        <taxon>Alphaproteobacteria</taxon>
        <taxon>Hyphomicrobiales</taxon>
        <taxon>Methylobacteriaceae</taxon>
        <taxon>Methylobacterium</taxon>
    </lineage>
</organism>
<protein>
    <recommendedName>
        <fullName evidence="4">Methyl-accepting transducer domain-containing protein</fullName>
    </recommendedName>
</protein>
<dbReference type="EMBL" id="BSPG01000021">
    <property type="protein sequence ID" value="GLS45402.1"/>
    <property type="molecule type" value="Genomic_DNA"/>
</dbReference>
<evidence type="ECO:0000259" key="4">
    <source>
        <dbReference type="PROSITE" id="PS50111"/>
    </source>
</evidence>
<dbReference type="Gene3D" id="1.10.287.950">
    <property type="entry name" value="Methyl-accepting chemotaxis protein"/>
    <property type="match status" value="1"/>
</dbReference>
<evidence type="ECO:0000313" key="5">
    <source>
        <dbReference type="EMBL" id="GLS45402.1"/>
    </source>
</evidence>
<evidence type="ECO:0000313" key="6">
    <source>
        <dbReference type="Proteomes" id="UP001156881"/>
    </source>
</evidence>
<dbReference type="Pfam" id="PF00015">
    <property type="entry name" value="MCPsignal"/>
    <property type="match status" value="1"/>
</dbReference>
<sequence>MGDANIMLGRFRKPRHVMDAVVSTASAPAEESASAPAPLPAPPSVDLALLARQAGMAADASEAGMAIGWLTHDAAQIADQARTIAAASEEVAVSTVEIASRSQNAAATAERARTGIADCAGDIAQAGARMSAIETHAGKIAGCLAAFERAATQIEEMASAIAGISAQTNLLALNATIEAARAGEAGRGFAVVAGEVKALSGQTAKATEEIRTRLDGLRGELAAMRDTVTHTREAVAAGAGAVQRANLRVEAESGAVAEAAAEMRAIADVMGQQQQATGEISSSVERIAAGTAKARGEISSAITRLVGLETTSRALLDVDAADKCPVLLARLPADIAAWKRGMASILVGLSPADLAVARRPGADAAAEVGLDGALRGVLAEAERQAKLMVERVKVQDWGVATTAFQGFEAACAEAIRLSGSATSLRAA</sequence>
<comment type="similarity">
    <text evidence="2">Belongs to the methyl-accepting chemotaxis (MCP) protein family.</text>
</comment>
<dbReference type="Proteomes" id="UP001156881">
    <property type="component" value="Unassembled WGS sequence"/>
</dbReference>
<accession>A0ABQ6D4Y7</accession>
<comment type="caution">
    <text evidence="5">The sequence shown here is derived from an EMBL/GenBank/DDBJ whole genome shotgun (WGS) entry which is preliminary data.</text>
</comment>
<dbReference type="PROSITE" id="PS50111">
    <property type="entry name" value="CHEMOTAXIS_TRANSDUC_2"/>
    <property type="match status" value="1"/>
</dbReference>
<dbReference type="PANTHER" id="PTHR32089:SF112">
    <property type="entry name" value="LYSOZYME-LIKE PROTEIN-RELATED"/>
    <property type="match status" value="1"/>
</dbReference>
<keyword evidence="1 3" id="KW-0807">Transducer</keyword>
<dbReference type="InterPro" id="IPR004089">
    <property type="entry name" value="MCPsignal_dom"/>
</dbReference>